<comment type="caution">
    <text evidence="4">The sequence shown here is derived from an EMBL/GenBank/DDBJ whole genome shotgun (WGS) entry which is preliminary data.</text>
</comment>
<protein>
    <submittedName>
        <fullName evidence="4">TIGR03986 family CRISPR-associated RAMP protein</fullName>
    </submittedName>
</protein>
<evidence type="ECO:0000313" key="4">
    <source>
        <dbReference type="EMBL" id="MBC6995248.1"/>
    </source>
</evidence>
<dbReference type="GO" id="GO:0051607">
    <property type="term" value="P:defense response to virus"/>
    <property type="evidence" value="ECO:0007669"/>
    <property type="project" value="UniProtKB-KW"/>
</dbReference>
<reference evidence="4" key="1">
    <citation type="submission" date="2020-08" db="EMBL/GenBank/DDBJ databases">
        <title>Lewinella bacteria from marine environments.</title>
        <authorList>
            <person name="Zhong Y."/>
        </authorList>
    </citation>
    <scope>NUCLEOTIDE SEQUENCE</scope>
    <source>
        <strain evidence="4">KCTC 42187</strain>
    </source>
</reference>
<keyword evidence="2" id="KW-0175">Coiled coil</keyword>
<name>A0A923T9N5_9BACT</name>
<dbReference type="InterPro" id="IPR052216">
    <property type="entry name" value="CRISPR_Csm3_endoribonuclease"/>
</dbReference>
<dbReference type="NCBIfam" id="TIGR03986">
    <property type="entry name" value="TIGR03986 family CRISPR-associated RAMP protein"/>
    <property type="match status" value="1"/>
</dbReference>
<dbReference type="EMBL" id="JACSIT010000120">
    <property type="protein sequence ID" value="MBC6995248.1"/>
    <property type="molecule type" value="Genomic_DNA"/>
</dbReference>
<keyword evidence="1" id="KW-0051">Antiviral defense</keyword>
<dbReference type="Pfam" id="PF03787">
    <property type="entry name" value="RAMPs"/>
    <property type="match status" value="1"/>
</dbReference>
<proteinExistence type="predicted"/>
<evidence type="ECO:0000313" key="5">
    <source>
        <dbReference type="Proteomes" id="UP000650081"/>
    </source>
</evidence>
<accession>A0A923T9N5</accession>
<dbReference type="PANTHER" id="PTHR35579:SF3">
    <property type="entry name" value="CRISPR SYSTEM CMS ENDORIBONUCLEASE CSM3"/>
    <property type="match status" value="1"/>
</dbReference>
<dbReference type="AlphaFoldDB" id="A0A923T9N5"/>
<dbReference type="RefSeq" id="WP_187467294.1">
    <property type="nucleotide sequence ID" value="NZ_JACSIT010000120.1"/>
</dbReference>
<dbReference type="InterPro" id="IPR023825">
    <property type="entry name" value="CRISPR-assoc_RAMP_BGP1436"/>
</dbReference>
<evidence type="ECO:0000256" key="2">
    <source>
        <dbReference type="SAM" id="Coils"/>
    </source>
</evidence>
<organism evidence="4 5">
    <name type="scientific">Neolewinella lacunae</name>
    <dbReference type="NCBI Taxonomy" id="1517758"/>
    <lineage>
        <taxon>Bacteria</taxon>
        <taxon>Pseudomonadati</taxon>
        <taxon>Bacteroidota</taxon>
        <taxon>Saprospiria</taxon>
        <taxon>Saprospirales</taxon>
        <taxon>Lewinellaceae</taxon>
        <taxon>Neolewinella</taxon>
    </lineage>
</organism>
<gene>
    <name evidence="4" type="ORF">H9S92_13800</name>
</gene>
<feature type="domain" description="CRISPR type III-associated protein" evidence="3">
    <location>
        <begin position="42"/>
        <end position="187"/>
    </location>
</feature>
<dbReference type="Proteomes" id="UP000650081">
    <property type="component" value="Unassembled WGS sequence"/>
</dbReference>
<dbReference type="InterPro" id="IPR005537">
    <property type="entry name" value="RAMP_III_fam"/>
</dbReference>
<dbReference type="PANTHER" id="PTHR35579">
    <property type="entry name" value="CRISPR SYSTEM CMS ENDORIBONUCLEASE CSM3"/>
    <property type="match status" value="1"/>
</dbReference>
<evidence type="ECO:0000256" key="1">
    <source>
        <dbReference type="ARBA" id="ARBA00023118"/>
    </source>
</evidence>
<keyword evidence="5" id="KW-1185">Reference proteome</keyword>
<sequence>MTLKVPYNFVPLNNKVVTPYWMDHISHDVPFKDGKSGTLKLTLTAESPIFVRRGEAKPAKNNDERTGAQDKAYEFEQDPQGNYFIPGSSIRGMVRSVVETLSFGRMIGRVSERRYALRDLSGSMKEEYLSHFKVNADVPVRGGWLRYDRDNDQYVLRDADIPGRISHRELESQTGVLISKYFSVNGAFDQRKDKEKAAKRKYDMFAEQHKSSWYEESKDFVHLFEDAGRKIYGFTQEEEEDQVIYPGRIVMTGQPGPRKQVEDKKTKELKWTGKQYEFIFWDFDRPQDIIVPQQVVENFKFAYFDDNPKEQSEDYKWRSKLLENGEEIPVFWKRGVSKDGQPTVEHFGLSYLYKLPYDNTVEGSIKSYQKKTAANHDLADAIFGMVGTKEEKSPLGFLKGRVQFTHAKRTVDGGNSAEKKAILGEPRASFYPTYMNQNVNDSGHTGRYNTFMDDKPIAGRKRYPVLNEGTRKTSDKDENGRPLSEAVFTKFLPLDKGTTFTCELYYHNLREIELGALISALTFHGSDKSRHQVGMAKPLGFGKIKVEVAGISPEEQAELMLRFEAFMDTELGSKVSWRNSEQVKEIIALTNPVNPTDVPVLAGNFPYNTLNEFRQVKQNQEALRLHSKMRGDDLMAGLADDLIKKKGFQDEILKDKAHFESIKPMTSERALDRTITATQKIKQGIQGKVQERIEVYRAQLAELKREEERAETEARNKEKQAAASESGLDLSTIRLDRDAISKMKKVVDTYLERLRGKRSRDFTTEDWLLPESDWETLISKVREIYESNRANRDFEHAKQSVKTQEILTQWLGEERMRAIWNNLGK</sequence>
<evidence type="ECO:0000259" key="3">
    <source>
        <dbReference type="Pfam" id="PF03787"/>
    </source>
</evidence>
<feature type="coiled-coil region" evidence="2">
    <location>
        <begin position="686"/>
        <end position="723"/>
    </location>
</feature>